<comment type="caution">
    <text evidence="5">The sequence shown here is derived from an EMBL/GenBank/DDBJ whole genome shotgun (WGS) entry which is preliminary data.</text>
</comment>
<evidence type="ECO:0000256" key="3">
    <source>
        <dbReference type="PROSITE-ProRule" id="PRU00024"/>
    </source>
</evidence>
<dbReference type="AlphaFoldDB" id="A0ABD0Q8T6"/>
<dbReference type="SUPFAM" id="SSF57845">
    <property type="entry name" value="B-box zinc-binding domain"/>
    <property type="match status" value="1"/>
</dbReference>
<keyword evidence="1 3" id="KW-0479">Metal-binding</keyword>
<evidence type="ECO:0000256" key="2">
    <source>
        <dbReference type="ARBA" id="ARBA00022833"/>
    </source>
</evidence>
<feature type="domain" description="B box-type" evidence="4">
    <location>
        <begin position="1"/>
        <end position="30"/>
    </location>
</feature>
<proteinExistence type="predicted"/>
<dbReference type="FunFam" id="3.30.160.60:FF:000154">
    <property type="entry name" value="Tripartite motif-containing protein 2"/>
    <property type="match status" value="1"/>
</dbReference>
<name>A0ABD0Q8T6_CIRMR</name>
<dbReference type="Gene3D" id="3.30.160.60">
    <property type="entry name" value="Classic Zinc Finger"/>
    <property type="match status" value="1"/>
</dbReference>
<keyword evidence="1 3" id="KW-0863">Zinc-finger</keyword>
<dbReference type="EMBL" id="JAMKFB020000010">
    <property type="protein sequence ID" value="KAL0182609.1"/>
    <property type="molecule type" value="Genomic_DNA"/>
</dbReference>
<dbReference type="InterPro" id="IPR000315">
    <property type="entry name" value="Znf_B-box"/>
</dbReference>
<sequence>VMEFYCESCETAMCLDCTEGEHREHVTVPLRDVLEQHKAALKNQLDAIRNRYMCYIHNSQLL</sequence>
<gene>
    <name evidence="5" type="ORF">M9458_021984</name>
</gene>
<evidence type="ECO:0000259" key="4">
    <source>
        <dbReference type="PROSITE" id="PS50119"/>
    </source>
</evidence>
<dbReference type="GO" id="GO:0008270">
    <property type="term" value="F:zinc ion binding"/>
    <property type="evidence" value="ECO:0007669"/>
    <property type="project" value="UniProtKB-KW"/>
</dbReference>
<keyword evidence="6" id="KW-1185">Reference proteome</keyword>
<evidence type="ECO:0000313" key="5">
    <source>
        <dbReference type="EMBL" id="KAL0182609.1"/>
    </source>
</evidence>
<dbReference type="Pfam" id="PF00643">
    <property type="entry name" value="zf-B_box"/>
    <property type="match status" value="1"/>
</dbReference>
<reference evidence="5 6" key="1">
    <citation type="submission" date="2024-05" db="EMBL/GenBank/DDBJ databases">
        <title>Genome sequencing and assembly of Indian major carp, Cirrhinus mrigala (Hamilton, 1822).</title>
        <authorList>
            <person name="Mohindra V."/>
            <person name="Chowdhury L.M."/>
            <person name="Lal K."/>
            <person name="Jena J.K."/>
        </authorList>
    </citation>
    <scope>NUCLEOTIDE SEQUENCE [LARGE SCALE GENOMIC DNA]</scope>
    <source>
        <strain evidence="5">CM1030</strain>
        <tissue evidence="5">Blood</tissue>
    </source>
</reference>
<feature type="non-terminal residue" evidence="5">
    <location>
        <position position="1"/>
    </location>
</feature>
<evidence type="ECO:0000256" key="1">
    <source>
        <dbReference type="ARBA" id="ARBA00022771"/>
    </source>
</evidence>
<protein>
    <recommendedName>
        <fullName evidence="4">B box-type domain-containing protein</fullName>
    </recommendedName>
</protein>
<accession>A0ABD0Q8T6</accession>
<dbReference type="PROSITE" id="PS50119">
    <property type="entry name" value="ZF_BBOX"/>
    <property type="match status" value="1"/>
</dbReference>
<dbReference type="Proteomes" id="UP001529510">
    <property type="component" value="Unassembled WGS sequence"/>
</dbReference>
<organism evidence="5 6">
    <name type="scientific">Cirrhinus mrigala</name>
    <name type="common">Mrigala</name>
    <dbReference type="NCBI Taxonomy" id="683832"/>
    <lineage>
        <taxon>Eukaryota</taxon>
        <taxon>Metazoa</taxon>
        <taxon>Chordata</taxon>
        <taxon>Craniata</taxon>
        <taxon>Vertebrata</taxon>
        <taxon>Euteleostomi</taxon>
        <taxon>Actinopterygii</taxon>
        <taxon>Neopterygii</taxon>
        <taxon>Teleostei</taxon>
        <taxon>Ostariophysi</taxon>
        <taxon>Cypriniformes</taxon>
        <taxon>Cyprinidae</taxon>
        <taxon>Labeoninae</taxon>
        <taxon>Labeonini</taxon>
        <taxon>Cirrhinus</taxon>
    </lineage>
</organism>
<evidence type="ECO:0000313" key="6">
    <source>
        <dbReference type="Proteomes" id="UP001529510"/>
    </source>
</evidence>
<keyword evidence="2" id="KW-0862">Zinc</keyword>